<dbReference type="InterPro" id="IPR043132">
    <property type="entry name" value="BCAT-like_C"/>
</dbReference>
<evidence type="ECO:0000313" key="2">
    <source>
        <dbReference type="EMBL" id="NJQ08738.1"/>
    </source>
</evidence>
<dbReference type="NCBIfam" id="NF006734">
    <property type="entry name" value="PRK09266.1"/>
    <property type="match status" value="1"/>
</dbReference>
<reference evidence="2 3" key="1">
    <citation type="submission" date="2020-03" db="EMBL/GenBank/DDBJ databases">
        <title>Draft genome of Streptomyces sp. ventii, isolated from the Axial Seamount in the Pacific Ocean, and resequencing of the two type strains Streptomyces lonarensis strain NCL 716 and Streptomyces bohaiensis strain 11A07.</title>
        <authorList>
            <person name="Loughran R.M."/>
            <person name="Pfannmuller K.M."/>
            <person name="Wasson B.J."/>
            <person name="Deadmond M.C."/>
            <person name="Paddock B.E."/>
            <person name="Koyack M.J."/>
            <person name="Gallegos D.A."/>
            <person name="Mitchell E.A."/>
            <person name="Ushijima B."/>
            <person name="Saw J.H."/>
            <person name="Mcphail K.L."/>
            <person name="Videau P."/>
        </authorList>
    </citation>
    <scope>NUCLEOTIDE SEQUENCE [LARGE SCALE GENOMIC DNA]</scope>
    <source>
        <strain evidence="2 3">NCL716</strain>
    </source>
</reference>
<dbReference type="InterPro" id="IPR043131">
    <property type="entry name" value="BCAT-like_N"/>
</dbReference>
<comment type="similarity">
    <text evidence="1">Belongs to the class-IV pyridoxal-phosphate-dependent aminotransferase family.</text>
</comment>
<dbReference type="GO" id="GO:0005829">
    <property type="term" value="C:cytosol"/>
    <property type="evidence" value="ECO:0007669"/>
    <property type="project" value="TreeGrafter"/>
</dbReference>
<dbReference type="SUPFAM" id="SSF56752">
    <property type="entry name" value="D-aminoacid aminotransferase-like PLP-dependent enzymes"/>
    <property type="match status" value="1"/>
</dbReference>
<gene>
    <name evidence="2" type="ORF">HCN56_25005</name>
</gene>
<evidence type="ECO:0000256" key="1">
    <source>
        <dbReference type="ARBA" id="ARBA00009320"/>
    </source>
</evidence>
<dbReference type="InterPro" id="IPR001544">
    <property type="entry name" value="Aminotrans_IV"/>
</dbReference>
<dbReference type="Gene3D" id="3.20.10.10">
    <property type="entry name" value="D-amino Acid Aminotransferase, subunit A, domain 2"/>
    <property type="match status" value="1"/>
</dbReference>
<dbReference type="PANTHER" id="PTHR42743">
    <property type="entry name" value="AMINO-ACID AMINOTRANSFERASE"/>
    <property type="match status" value="1"/>
</dbReference>
<dbReference type="InterPro" id="IPR036038">
    <property type="entry name" value="Aminotransferase-like"/>
</dbReference>
<dbReference type="Pfam" id="PF01063">
    <property type="entry name" value="Aminotran_4"/>
    <property type="match status" value="1"/>
</dbReference>
<comment type="caution">
    <text evidence="2">The sequence shown here is derived from an EMBL/GenBank/DDBJ whole genome shotgun (WGS) entry which is preliminary data.</text>
</comment>
<keyword evidence="2" id="KW-0032">Aminotransferase</keyword>
<dbReference type="AlphaFoldDB" id="A0A7X6D6A6"/>
<dbReference type="PANTHER" id="PTHR42743:SF2">
    <property type="entry name" value="AMINODEOXYCHORISMATE LYASE"/>
    <property type="match status" value="1"/>
</dbReference>
<dbReference type="GO" id="GO:0008696">
    <property type="term" value="F:4-amino-4-deoxychorismate lyase activity"/>
    <property type="evidence" value="ECO:0007669"/>
    <property type="project" value="TreeGrafter"/>
</dbReference>
<dbReference type="Gene3D" id="3.30.470.10">
    <property type="match status" value="1"/>
</dbReference>
<dbReference type="EMBL" id="JAAVJD010000402">
    <property type="protein sequence ID" value="NJQ08738.1"/>
    <property type="molecule type" value="Genomic_DNA"/>
</dbReference>
<dbReference type="GO" id="GO:0008483">
    <property type="term" value="F:transaminase activity"/>
    <property type="evidence" value="ECO:0007669"/>
    <property type="project" value="UniProtKB-KW"/>
</dbReference>
<protein>
    <submittedName>
        <fullName evidence="2">Aminotransferase</fullName>
    </submittedName>
</protein>
<evidence type="ECO:0000313" key="3">
    <source>
        <dbReference type="Proteomes" id="UP000578686"/>
    </source>
</evidence>
<keyword evidence="3" id="KW-1185">Reference proteome</keyword>
<name>A0A7X6D6A6_9ACTN</name>
<sequence length="272" mass="29458">MAQPTHPAAELDGRPVTDEALLATALTGYGHFTTMRVTADHRVRGLDRHLARLARDCRVLFGTETDPAVIRRYVCRALERNAGVITPGDEVMVRVSLVAPELEVVRPAATTEPRVLVTVRPAPDARPAPLRVRTARYRRELPEVKHSSLLGALHARRAAQLDGWDDVLFVGTDGRVTEGATWNVGFVRNGTVTWPSGEALAGITAELVRRQEPGISAPVDPAELGSYEAGFATNAGFGVRPLAAVDAVRFDPGHPVLDRLHRSYLAVPAQPL</sequence>
<dbReference type="RefSeq" id="WP_167974855.1">
    <property type="nucleotide sequence ID" value="NZ_BHZG01000001.1"/>
</dbReference>
<accession>A0A7X6D6A6</accession>
<dbReference type="Proteomes" id="UP000578686">
    <property type="component" value="Unassembled WGS sequence"/>
</dbReference>
<dbReference type="InterPro" id="IPR050571">
    <property type="entry name" value="Class-IV_PLP-Dep_Aminotrnsfr"/>
</dbReference>
<proteinExistence type="inferred from homology"/>
<dbReference type="GO" id="GO:0008153">
    <property type="term" value="P:4-aminobenzoate biosynthetic process"/>
    <property type="evidence" value="ECO:0007669"/>
    <property type="project" value="TreeGrafter"/>
</dbReference>
<organism evidence="2 3">
    <name type="scientific">Streptomyces lonarensis</name>
    <dbReference type="NCBI Taxonomy" id="700599"/>
    <lineage>
        <taxon>Bacteria</taxon>
        <taxon>Bacillati</taxon>
        <taxon>Actinomycetota</taxon>
        <taxon>Actinomycetes</taxon>
        <taxon>Kitasatosporales</taxon>
        <taxon>Streptomycetaceae</taxon>
        <taxon>Streptomyces</taxon>
    </lineage>
</organism>
<keyword evidence="2" id="KW-0808">Transferase</keyword>